<protein>
    <submittedName>
        <fullName evidence="1">Conjugative transposon protein TraK</fullName>
    </submittedName>
</protein>
<reference evidence="1" key="1">
    <citation type="submission" date="2022-08" db="EMBL/GenBank/DDBJ databases">
        <title>Genome Sequencing of Bacteroides fragilis Group Isolates with Nanopore Technology.</title>
        <authorList>
            <person name="Tisza M.J."/>
            <person name="Smith D."/>
            <person name="Dekker J.P."/>
        </authorList>
    </citation>
    <scope>NUCLEOTIDE SEQUENCE</scope>
    <source>
        <strain evidence="1">BFG-527</strain>
        <plasmid evidence="1">unnamed2</plasmid>
    </source>
</reference>
<keyword evidence="2" id="KW-1185">Reference proteome</keyword>
<dbReference type="Proteomes" id="UP001060104">
    <property type="component" value="Plasmid unnamed2"/>
</dbReference>
<sequence length="180" mass="21181">MHYSHIIFFMATIMVREERKKIYVLDGDVPLSATHTPQEINIEIEAKAHIQSFHSYFFTLPPDDEYINYTLEKAMYLIDESGLKQKNALQEKGFYAGIMAQSAAFSIMCDSIKFDKESMWFRYYGTQRIERKSSILRRQIITEGYLRDIQRSNNNPHGLLITDYKTIMNKDLEYIPKNSL</sequence>
<evidence type="ECO:0000313" key="1">
    <source>
        <dbReference type="EMBL" id="UVQ77621.1"/>
    </source>
</evidence>
<dbReference type="InterPro" id="IPR022276">
    <property type="entry name" value="Conjug_transposon_TraK"/>
</dbReference>
<organism evidence="1 2">
    <name type="scientific">Bacteroides faecis</name>
    <dbReference type="NCBI Taxonomy" id="674529"/>
    <lineage>
        <taxon>Bacteria</taxon>
        <taxon>Pseudomonadati</taxon>
        <taxon>Bacteroidota</taxon>
        <taxon>Bacteroidia</taxon>
        <taxon>Bacteroidales</taxon>
        <taxon>Bacteroidaceae</taxon>
        <taxon>Bacteroides</taxon>
    </lineage>
</organism>
<geneLocation type="plasmid" evidence="1 2">
    <name>unnamed2</name>
</geneLocation>
<keyword evidence="1" id="KW-0614">Plasmid</keyword>
<dbReference type="NCBIfam" id="TIGR03781">
    <property type="entry name" value="Bac_Flav_CT_K"/>
    <property type="match status" value="1"/>
</dbReference>
<evidence type="ECO:0000313" key="2">
    <source>
        <dbReference type="Proteomes" id="UP001060104"/>
    </source>
</evidence>
<gene>
    <name evidence="1" type="primary">traK</name>
    <name evidence="1" type="ORF">NXY30_29415</name>
</gene>
<accession>A0ABY5TJU1</accession>
<proteinExistence type="predicted"/>
<dbReference type="EMBL" id="CP103143">
    <property type="protein sequence ID" value="UVQ77621.1"/>
    <property type="molecule type" value="Genomic_DNA"/>
</dbReference>
<name>A0ABY5TJU1_9BACE</name>
<dbReference type="RefSeq" id="WP_258903183.1">
    <property type="nucleotide sequence ID" value="NZ_CP103143.1"/>
</dbReference>